<evidence type="ECO:0000256" key="5">
    <source>
        <dbReference type="ARBA" id="ARBA00023235"/>
    </source>
</evidence>
<comment type="catalytic activity">
    <reaction evidence="1">
        <text>[protein]-peptidylproline (omega=180) = [protein]-peptidylproline (omega=0)</text>
        <dbReference type="Rhea" id="RHEA:16237"/>
        <dbReference type="Rhea" id="RHEA-COMP:10747"/>
        <dbReference type="Rhea" id="RHEA-COMP:10748"/>
        <dbReference type="ChEBI" id="CHEBI:83833"/>
        <dbReference type="ChEBI" id="CHEBI:83834"/>
        <dbReference type="EC" id="5.2.1.8"/>
    </reaction>
</comment>
<dbReference type="KEGG" id="mela:C6568_06845"/>
<feature type="domain" description="PpiC" evidence="7">
    <location>
        <begin position="102"/>
        <end position="207"/>
    </location>
</feature>
<protein>
    <recommendedName>
        <fullName evidence="3">peptidylprolyl isomerase</fullName>
        <ecNumber evidence="3">5.2.1.8</ecNumber>
    </recommendedName>
</protein>
<evidence type="ECO:0000256" key="6">
    <source>
        <dbReference type="PROSITE-ProRule" id="PRU00278"/>
    </source>
</evidence>
<dbReference type="Gene3D" id="3.10.50.40">
    <property type="match status" value="1"/>
</dbReference>
<dbReference type="Pfam" id="PF00639">
    <property type="entry name" value="Rotamase"/>
    <property type="match status" value="1"/>
</dbReference>
<dbReference type="SUPFAM" id="SSF54534">
    <property type="entry name" value="FKBP-like"/>
    <property type="match status" value="1"/>
</dbReference>
<sequence length="263" mass="28627">MTASTTTHTLEASINGVALLAADEHISTEELRQRACTELLRQAAQRDGLLSHDDPAPQAGAISEAASEAIERWLEANLNVPEPTEEACRRHHAAHTARYRRGERVHARHILFGVTPGVDVGALRSRAETCLLDVRCHDGSSAEDAFARAARELSNCPTGAQGGELGWLTAEEFAPEMAQEIFGRAEIGVLPRLVHSRFGLHVVEVLERDPGVEEPYESVRGAVQLALRQQSWVTALRQCLQLLAAEAEVRGVDLDEATSPLVQ</sequence>
<dbReference type="EMBL" id="CP027667">
    <property type="protein sequence ID" value="AVO48999.1"/>
    <property type="molecule type" value="Genomic_DNA"/>
</dbReference>
<evidence type="ECO:0000259" key="7">
    <source>
        <dbReference type="PROSITE" id="PS50198"/>
    </source>
</evidence>
<dbReference type="Proteomes" id="UP000237925">
    <property type="component" value="Chromosome"/>
</dbReference>
<name>A0A2R3QB67_9BURK</name>
<dbReference type="GO" id="GO:0003755">
    <property type="term" value="F:peptidyl-prolyl cis-trans isomerase activity"/>
    <property type="evidence" value="ECO:0007669"/>
    <property type="project" value="UniProtKB-KW"/>
</dbReference>
<keyword evidence="9" id="KW-1185">Reference proteome</keyword>
<dbReference type="PROSITE" id="PS01096">
    <property type="entry name" value="PPIC_PPIASE_1"/>
    <property type="match status" value="1"/>
</dbReference>
<dbReference type="RefSeq" id="WP_106683437.1">
    <property type="nucleotide sequence ID" value="NZ_CP027667.1"/>
</dbReference>
<dbReference type="PROSITE" id="PS50198">
    <property type="entry name" value="PPIC_PPIASE_2"/>
    <property type="match status" value="1"/>
</dbReference>
<accession>A0A2R3QB67</accession>
<organism evidence="8 9">
    <name type="scientific">Melaminivora suipulveris</name>
    <dbReference type="NCBI Taxonomy" id="2109913"/>
    <lineage>
        <taxon>Bacteria</taxon>
        <taxon>Pseudomonadati</taxon>
        <taxon>Pseudomonadota</taxon>
        <taxon>Betaproteobacteria</taxon>
        <taxon>Burkholderiales</taxon>
        <taxon>Comamonadaceae</taxon>
        <taxon>Melaminivora</taxon>
    </lineage>
</organism>
<evidence type="ECO:0000313" key="9">
    <source>
        <dbReference type="Proteomes" id="UP000237925"/>
    </source>
</evidence>
<evidence type="ECO:0000256" key="2">
    <source>
        <dbReference type="ARBA" id="ARBA00007656"/>
    </source>
</evidence>
<gene>
    <name evidence="8" type="ORF">C6568_06845</name>
</gene>
<dbReference type="EC" id="5.2.1.8" evidence="3"/>
<dbReference type="InterPro" id="IPR000297">
    <property type="entry name" value="PPIase_PpiC"/>
</dbReference>
<reference evidence="8 9" key="1">
    <citation type="submission" date="2018-03" db="EMBL/GenBank/DDBJ databases">
        <title>Genome sequencing of Melaminivora sp.</title>
        <authorList>
            <person name="Kim S.-J."/>
            <person name="Heo J."/>
            <person name="Ahn J.-H."/>
            <person name="Kwon S.-W."/>
        </authorList>
    </citation>
    <scope>NUCLEOTIDE SEQUENCE [LARGE SCALE GENOMIC DNA]</scope>
    <source>
        <strain evidence="8 9">SC2-9</strain>
    </source>
</reference>
<keyword evidence="5 6" id="KW-0413">Isomerase</keyword>
<dbReference type="InterPro" id="IPR023058">
    <property type="entry name" value="PPIase_PpiC_CS"/>
</dbReference>
<evidence type="ECO:0000256" key="4">
    <source>
        <dbReference type="ARBA" id="ARBA00023110"/>
    </source>
</evidence>
<dbReference type="OrthoDB" id="9769613at2"/>
<comment type="similarity">
    <text evidence="2">Belongs to the PpiC/parvulin rotamase family.</text>
</comment>
<proteinExistence type="inferred from homology"/>
<dbReference type="AlphaFoldDB" id="A0A2R3QB67"/>
<dbReference type="PANTHER" id="PTHR47245">
    <property type="entry name" value="PEPTIDYLPROLYL ISOMERASE"/>
    <property type="match status" value="1"/>
</dbReference>
<evidence type="ECO:0000256" key="3">
    <source>
        <dbReference type="ARBA" id="ARBA00013194"/>
    </source>
</evidence>
<keyword evidence="4 6" id="KW-0697">Rotamase</keyword>
<evidence type="ECO:0000313" key="8">
    <source>
        <dbReference type="EMBL" id="AVO48999.1"/>
    </source>
</evidence>
<dbReference type="InterPro" id="IPR046357">
    <property type="entry name" value="PPIase_dom_sf"/>
</dbReference>
<evidence type="ECO:0000256" key="1">
    <source>
        <dbReference type="ARBA" id="ARBA00000971"/>
    </source>
</evidence>
<dbReference type="InterPro" id="IPR050245">
    <property type="entry name" value="PrsA_foldase"/>
</dbReference>
<dbReference type="PANTHER" id="PTHR47245:SF2">
    <property type="entry name" value="PEPTIDYL-PROLYL CIS-TRANS ISOMERASE HP_0175-RELATED"/>
    <property type="match status" value="1"/>
</dbReference>